<name>A0A8T3V2X6_9EURY</name>
<evidence type="ECO:0000313" key="10">
    <source>
        <dbReference type="Proteomes" id="UP000783037"/>
    </source>
</evidence>
<keyword evidence="3" id="KW-1003">Cell membrane</keyword>
<feature type="transmembrane region" description="Helical" evidence="7">
    <location>
        <begin position="208"/>
        <end position="232"/>
    </location>
</feature>
<feature type="transmembrane region" description="Helical" evidence="7">
    <location>
        <begin position="127"/>
        <end position="149"/>
    </location>
</feature>
<dbReference type="GO" id="GO:0055085">
    <property type="term" value="P:transmembrane transport"/>
    <property type="evidence" value="ECO:0007669"/>
    <property type="project" value="InterPro"/>
</dbReference>
<accession>A0A8T3V2X6</accession>
<feature type="transmembrane region" description="Helical" evidence="7">
    <location>
        <begin position="51"/>
        <end position="73"/>
    </location>
</feature>
<evidence type="ECO:0000256" key="1">
    <source>
        <dbReference type="ARBA" id="ARBA00004651"/>
    </source>
</evidence>
<dbReference type="InterPro" id="IPR008075">
    <property type="entry name" value="LIMR"/>
</dbReference>
<protein>
    <submittedName>
        <fullName evidence="9">Citrate transporter</fullName>
    </submittedName>
</protein>
<keyword evidence="5 7" id="KW-1133">Transmembrane helix</keyword>
<feature type="transmembrane region" description="Helical" evidence="7">
    <location>
        <begin position="253"/>
        <end position="275"/>
    </location>
</feature>
<evidence type="ECO:0000256" key="2">
    <source>
        <dbReference type="ARBA" id="ARBA00022448"/>
    </source>
</evidence>
<keyword evidence="4 7" id="KW-0812">Transmembrane</keyword>
<dbReference type="InterPro" id="IPR004680">
    <property type="entry name" value="Cit_transptr-like_dom"/>
</dbReference>
<comment type="caution">
    <text evidence="9">The sequence shown here is derived from an EMBL/GenBank/DDBJ whole genome shotgun (WGS) entry which is preliminary data.</text>
</comment>
<feature type="transmembrane region" description="Helical" evidence="7">
    <location>
        <begin position="85"/>
        <end position="115"/>
    </location>
</feature>
<reference evidence="9" key="1">
    <citation type="submission" date="2019-04" db="EMBL/GenBank/DDBJ databases">
        <title>Evolution of Biomass-Degrading Anaerobic Consortia Revealed by Metagenomics.</title>
        <authorList>
            <person name="Peng X."/>
        </authorList>
    </citation>
    <scope>NUCLEOTIDE SEQUENCE</scope>
    <source>
        <strain evidence="9">SIG18</strain>
    </source>
</reference>
<comment type="subcellular location">
    <subcellularLocation>
        <location evidence="1">Cell membrane</location>
        <topology evidence="1">Multi-pass membrane protein</topology>
    </subcellularLocation>
</comment>
<proteinExistence type="predicted"/>
<evidence type="ECO:0000256" key="6">
    <source>
        <dbReference type="ARBA" id="ARBA00023136"/>
    </source>
</evidence>
<keyword evidence="6 7" id="KW-0472">Membrane</keyword>
<dbReference type="GO" id="GO:0005886">
    <property type="term" value="C:plasma membrane"/>
    <property type="evidence" value="ECO:0007669"/>
    <property type="project" value="UniProtKB-SubCell"/>
</dbReference>
<evidence type="ECO:0000256" key="4">
    <source>
        <dbReference type="ARBA" id="ARBA00022692"/>
    </source>
</evidence>
<dbReference type="AlphaFoldDB" id="A0A8T3V2X6"/>
<organism evidence="9 10">
    <name type="scientific">Methanobrevibacter thaueri</name>
    <dbReference type="NCBI Taxonomy" id="190975"/>
    <lineage>
        <taxon>Archaea</taxon>
        <taxon>Methanobacteriati</taxon>
        <taxon>Methanobacteriota</taxon>
        <taxon>Methanomada group</taxon>
        <taxon>Methanobacteria</taxon>
        <taxon>Methanobacteriales</taxon>
        <taxon>Methanobacteriaceae</taxon>
        <taxon>Methanobrevibacter</taxon>
    </lineage>
</organism>
<dbReference type="PRINTS" id="PR01692">
    <property type="entry name" value="LIPOCALINIMR"/>
</dbReference>
<evidence type="ECO:0000313" key="9">
    <source>
        <dbReference type="EMBL" id="MBE6500833.1"/>
    </source>
</evidence>
<dbReference type="PROSITE" id="PS51257">
    <property type="entry name" value="PROKAR_LIPOPROTEIN"/>
    <property type="match status" value="1"/>
</dbReference>
<evidence type="ECO:0000256" key="3">
    <source>
        <dbReference type="ARBA" id="ARBA00022475"/>
    </source>
</evidence>
<feature type="transmembrane region" description="Helical" evidence="7">
    <location>
        <begin position="281"/>
        <end position="304"/>
    </location>
</feature>
<evidence type="ECO:0000259" key="8">
    <source>
        <dbReference type="Pfam" id="PF03600"/>
    </source>
</evidence>
<dbReference type="EMBL" id="SUTK01000001">
    <property type="protein sequence ID" value="MBE6500833.1"/>
    <property type="molecule type" value="Genomic_DNA"/>
</dbReference>
<feature type="transmembrane region" description="Helical" evidence="7">
    <location>
        <begin position="316"/>
        <end position="340"/>
    </location>
</feature>
<feature type="transmembrane region" description="Helical" evidence="7">
    <location>
        <begin position="20"/>
        <end position="39"/>
    </location>
</feature>
<dbReference type="PANTHER" id="PTHR43302">
    <property type="entry name" value="TRANSPORTER ARSB-RELATED"/>
    <property type="match status" value="1"/>
</dbReference>
<dbReference type="Pfam" id="PF03600">
    <property type="entry name" value="CitMHS"/>
    <property type="match status" value="1"/>
</dbReference>
<dbReference type="Proteomes" id="UP000783037">
    <property type="component" value="Unassembled WGS sequence"/>
</dbReference>
<keyword evidence="2" id="KW-0813">Transport</keyword>
<feature type="domain" description="Citrate transporter-like" evidence="8">
    <location>
        <begin position="25"/>
        <end position="272"/>
    </location>
</feature>
<gene>
    <name evidence="9" type="ORF">E7Z79_00105</name>
</gene>
<dbReference type="PANTHER" id="PTHR43302:SF5">
    <property type="entry name" value="TRANSPORTER ARSB-RELATED"/>
    <property type="match status" value="1"/>
</dbReference>
<sequence>MNTMDKLKDNFSDFFKKEIIFFISLILAIISCFFVNPNLDYLNYINWDTIVLLFFIMLIVEILKNLSIFEILVRKLLVKVKNTRGLVLFLVFTCFFSSIFITNDVSLIIFVPFAILALRKVDRSDLVIITVSMQTIAANVGCMVLPIGAPHNIVMYTVSRIPFGSFFMLLLPYIVVSVAFLVAVSLFVPKDGIALPEFRKIDVSYDNFLKRVFIGIDYYLLLTFIALFVLIGNLENIPFFNALFTRWIVGNEVLIGVAASQVISNVPAAMLLSGFSSNYEAIIIGINIGGFGTLIASMANLISYKILVREFRQLKVNYLIVFTVLNVVLLVILLGVYAFAGFH</sequence>
<evidence type="ECO:0000256" key="7">
    <source>
        <dbReference type="SAM" id="Phobius"/>
    </source>
</evidence>
<evidence type="ECO:0000256" key="5">
    <source>
        <dbReference type="ARBA" id="ARBA00022989"/>
    </source>
</evidence>
<feature type="transmembrane region" description="Helical" evidence="7">
    <location>
        <begin position="161"/>
        <end position="188"/>
    </location>
</feature>